<dbReference type="EMBL" id="JAINDJ010000160">
    <property type="protein sequence ID" value="KAG9438342.1"/>
    <property type="molecule type" value="Genomic_DNA"/>
</dbReference>
<dbReference type="InterPro" id="IPR044792">
    <property type="entry name" value="TAR1"/>
</dbReference>
<feature type="region of interest" description="Disordered" evidence="1">
    <location>
        <begin position="464"/>
        <end position="483"/>
    </location>
</feature>
<organism evidence="2 3">
    <name type="scientific">Aristolochia fimbriata</name>
    <name type="common">White veined hardy Dutchman's pipe vine</name>
    <dbReference type="NCBI Taxonomy" id="158543"/>
    <lineage>
        <taxon>Eukaryota</taxon>
        <taxon>Viridiplantae</taxon>
        <taxon>Streptophyta</taxon>
        <taxon>Embryophyta</taxon>
        <taxon>Tracheophyta</taxon>
        <taxon>Spermatophyta</taxon>
        <taxon>Magnoliopsida</taxon>
        <taxon>Magnoliidae</taxon>
        <taxon>Piperales</taxon>
        <taxon>Aristolochiaceae</taxon>
        <taxon>Aristolochia</taxon>
    </lineage>
</organism>
<evidence type="ECO:0000313" key="3">
    <source>
        <dbReference type="Proteomes" id="UP000825729"/>
    </source>
</evidence>
<name>A0AAV7DSY0_ARIFI</name>
<dbReference type="AlphaFoldDB" id="A0AAV7DSY0"/>
<feature type="region of interest" description="Disordered" evidence="1">
    <location>
        <begin position="1"/>
        <end position="69"/>
    </location>
</feature>
<dbReference type="GO" id="GO:0043457">
    <property type="term" value="P:regulation of cellular respiration"/>
    <property type="evidence" value="ECO:0007669"/>
    <property type="project" value="InterPro"/>
</dbReference>
<accession>A0AAV7DSY0</accession>
<evidence type="ECO:0000256" key="1">
    <source>
        <dbReference type="SAM" id="MobiDB-lite"/>
    </source>
</evidence>
<comment type="caution">
    <text evidence="2">The sequence shown here is derived from an EMBL/GenBank/DDBJ whole genome shotgun (WGS) entry which is preliminary data.</text>
</comment>
<sequence length="582" mass="62963">MDSPCPHSVLSRLFDAGRPPKGAAPQSRPRRHRDDPPRQGAARAVPPTADGFDWDPVPSPSSQSFSPVTDPFCRLPLPTLFHRPEDRLTHVQVPLTWNLSPSPSKFSFEYLLLPPRSDRRPPRQCSRPRGFHGQPPSLLLIEALAVAPTAELKTPAPAIPRETSREPATRCPLGDPANQLPLRLYGFGRPHDSHTCRLLGPFFKTGRMGSPLADAKSAEVPRGARPRRSLPTLLGHRRRSAGGSSAWLVASRPAAEGRFRLQLNGRKAADSHTLALPGSPPATRGILGPGRAEPPLSGRRPWGKVFFSQPRQGGARTTNLLADDDDRTAARWGAAGHGWGEHAGADASVAEPRYPLSRVAVRLPCSRSDRHDRLASSFAWHRSPESGCSWCSPPDRRWSPTLSPPAPVANAEARGFDGRCDWPPPAAAGHRGAARSLGRFRFRGIDNDPSAGSVDFSQTHIGGRTANAATDPNTSPTIQSVGSDGRCVQRAGIVVNAEADDSRLTRNSSLKTNNCNDLSPSMMKFSKITRPVRQGYRLAEYISCRRARPVTSKGITPVIASNFRGLNGHSPSKKLAGRVTST</sequence>
<feature type="region of interest" description="Disordered" evidence="1">
    <location>
        <begin position="213"/>
        <end position="238"/>
    </location>
</feature>
<feature type="compositionally biased region" description="Polar residues" evidence="1">
    <location>
        <begin position="467"/>
        <end position="482"/>
    </location>
</feature>
<gene>
    <name evidence="2" type="ORF">H6P81_021714</name>
</gene>
<dbReference type="PANTHER" id="PTHR47188">
    <property type="entry name" value="PROTEIN TAR1"/>
    <property type="match status" value="1"/>
</dbReference>
<keyword evidence="3" id="KW-1185">Reference proteome</keyword>
<proteinExistence type="predicted"/>
<protein>
    <submittedName>
        <fullName evidence="2">Uncharacterized protein</fullName>
    </submittedName>
</protein>
<dbReference type="Proteomes" id="UP000825729">
    <property type="component" value="Unassembled WGS sequence"/>
</dbReference>
<reference evidence="2 3" key="1">
    <citation type="submission" date="2021-07" db="EMBL/GenBank/DDBJ databases">
        <title>The Aristolochia fimbriata genome: insights into angiosperm evolution, floral development and chemical biosynthesis.</title>
        <authorList>
            <person name="Jiao Y."/>
        </authorList>
    </citation>
    <scope>NUCLEOTIDE SEQUENCE [LARGE SCALE GENOMIC DNA]</scope>
    <source>
        <strain evidence="2">IBCAS-2021</strain>
        <tissue evidence="2">Leaf</tissue>
    </source>
</reference>
<evidence type="ECO:0000313" key="2">
    <source>
        <dbReference type="EMBL" id="KAG9438342.1"/>
    </source>
</evidence>
<dbReference type="PANTHER" id="PTHR47188:SF1">
    <property type="entry name" value="PROTEIN TAR1"/>
    <property type="match status" value="1"/>
</dbReference>